<keyword evidence="1" id="KW-1185">Reference proteome</keyword>
<evidence type="ECO:0000313" key="2">
    <source>
        <dbReference type="WBParaSite" id="EEL_0001053901-mRNA-1"/>
    </source>
</evidence>
<dbReference type="WBParaSite" id="EEL_0001053901-mRNA-1">
    <property type="protein sequence ID" value="EEL_0001053901-mRNA-1"/>
    <property type="gene ID" value="EEL_0001053901"/>
</dbReference>
<protein>
    <submittedName>
        <fullName evidence="2">Uncharacterized protein</fullName>
    </submittedName>
</protein>
<dbReference type="Proteomes" id="UP000050640">
    <property type="component" value="Unplaced"/>
</dbReference>
<organism evidence="1 2">
    <name type="scientific">Elaeophora elaphi</name>
    <dbReference type="NCBI Taxonomy" id="1147741"/>
    <lineage>
        <taxon>Eukaryota</taxon>
        <taxon>Metazoa</taxon>
        <taxon>Ecdysozoa</taxon>
        <taxon>Nematoda</taxon>
        <taxon>Chromadorea</taxon>
        <taxon>Rhabditida</taxon>
        <taxon>Spirurina</taxon>
        <taxon>Spiruromorpha</taxon>
        <taxon>Filarioidea</taxon>
        <taxon>Onchocercidae</taxon>
        <taxon>Elaeophora</taxon>
    </lineage>
</organism>
<sequence length="197" mass="21993">MPLSEDDMRRVLSDIRNVAKIRPPLKIRRKRQNVLSPVAFFKSSLMPRGQPIILSPTSGLTFLYSNNFWHFYIKLGCVHRFTFESTIESCNLTVAFTSAFLSPSALNSSVLSPIAVTPSILSPSVLSPSILLAGIMSPFCFKSFYFFTHGAAIASPFMFSPSFFSPLLSLLCALHQALSHWRSIGPVEVSRCYFYPV</sequence>
<evidence type="ECO:0000313" key="1">
    <source>
        <dbReference type="Proteomes" id="UP000050640"/>
    </source>
</evidence>
<name>A0A0R3S6W7_9BILA</name>
<reference evidence="2" key="1">
    <citation type="submission" date="2017-02" db="UniProtKB">
        <authorList>
            <consortium name="WormBaseParasite"/>
        </authorList>
    </citation>
    <scope>IDENTIFICATION</scope>
</reference>
<accession>A0A0R3S6W7</accession>
<dbReference type="AlphaFoldDB" id="A0A0R3S6W7"/>
<proteinExistence type="predicted"/>